<dbReference type="SUPFAM" id="SSF50475">
    <property type="entry name" value="FMN-binding split barrel"/>
    <property type="match status" value="1"/>
</dbReference>
<name>A0A383DBY3_9ZZZZ</name>
<reference evidence="2" key="1">
    <citation type="submission" date="2018-05" db="EMBL/GenBank/DDBJ databases">
        <authorList>
            <person name="Lanie J.A."/>
            <person name="Ng W.-L."/>
            <person name="Kazmierczak K.M."/>
            <person name="Andrzejewski T.M."/>
            <person name="Davidsen T.M."/>
            <person name="Wayne K.J."/>
            <person name="Tettelin H."/>
            <person name="Glass J.I."/>
            <person name="Rusch D."/>
            <person name="Podicherti R."/>
            <person name="Tsui H.-C.T."/>
            <person name="Winkler M.E."/>
        </authorList>
    </citation>
    <scope>NUCLEOTIDE SEQUENCE</scope>
</reference>
<dbReference type="Gene3D" id="2.30.110.10">
    <property type="entry name" value="Electron Transport, Fmn-binding Protein, Chain A"/>
    <property type="match status" value="1"/>
</dbReference>
<feature type="domain" description="Pyridoxamine 5'-phosphate oxidase N-terminal" evidence="1">
    <location>
        <begin position="40"/>
        <end position="148"/>
    </location>
</feature>
<dbReference type="AlphaFoldDB" id="A0A383DBY3"/>
<protein>
    <recommendedName>
        <fullName evidence="1">Pyridoxamine 5'-phosphate oxidase N-terminal domain-containing protein</fullName>
    </recommendedName>
</protein>
<proteinExistence type="predicted"/>
<dbReference type="EMBL" id="UINC01215910">
    <property type="protein sequence ID" value="SVE41830.1"/>
    <property type="molecule type" value="Genomic_DNA"/>
</dbReference>
<sequence length="186" mass="20665">MTNGDVRFSGFDDIVTSVDELREILSEPLPPAVMKVVDRLDDVCRAYIERSSFIVIASANSDGEPDISPKGDPAGFVQIIDDKHLAIPDRPGNRRLDTFQNLLDNPRLAVIFMIPGKGETLRIRGEARIVRDEALRESMAVKGRVPDFAVVVHVDQAMIHCPKCLVRSKLWQPDAWPDHSGILNVA</sequence>
<dbReference type="NCBIfam" id="TIGR04025">
    <property type="entry name" value="PPOX_FMN_DR2398"/>
    <property type="match status" value="1"/>
</dbReference>
<dbReference type="PANTHER" id="PTHR42815:SF2">
    <property type="entry name" value="FAD-BINDING, PUTATIVE (AFU_ORTHOLOGUE AFUA_6G07600)-RELATED"/>
    <property type="match status" value="1"/>
</dbReference>
<feature type="non-terminal residue" evidence="2">
    <location>
        <position position="186"/>
    </location>
</feature>
<dbReference type="InterPro" id="IPR012349">
    <property type="entry name" value="Split_barrel_FMN-bd"/>
</dbReference>
<organism evidence="2">
    <name type="scientific">marine metagenome</name>
    <dbReference type="NCBI Taxonomy" id="408172"/>
    <lineage>
        <taxon>unclassified sequences</taxon>
        <taxon>metagenomes</taxon>
        <taxon>ecological metagenomes</taxon>
    </lineage>
</organism>
<dbReference type="InterPro" id="IPR024029">
    <property type="entry name" value="Pyridox_Oxase_FMN-dep"/>
</dbReference>
<evidence type="ECO:0000259" key="1">
    <source>
        <dbReference type="Pfam" id="PF01243"/>
    </source>
</evidence>
<gene>
    <name evidence="2" type="ORF">METZ01_LOCUS494684</name>
</gene>
<accession>A0A383DBY3</accession>
<evidence type="ECO:0000313" key="2">
    <source>
        <dbReference type="EMBL" id="SVE41830.1"/>
    </source>
</evidence>
<dbReference type="Pfam" id="PF01243">
    <property type="entry name" value="PNPOx_N"/>
    <property type="match status" value="1"/>
</dbReference>
<dbReference type="PANTHER" id="PTHR42815">
    <property type="entry name" value="FAD-BINDING, PUTATIVE (AFU_ORTHOLOGUE AFUA_6G07600)-RELATED"/>
    <property type="match status" value="1"/>
</dbReference>
<dbReference type="InterPro" id="IPR011576">
    <property type="entry name" value="Pyridox_Oxase_N"/>
</dbReference>